<dbReference type="InParanoid" id="A2E044"/>
<dbReference type="OrthoDB" id="10258692at2759"/>
<evidence type="ECO:0000259" key="7">
    <source>
        <dbReference type="PROSITE" id="PS51293"/>
    </source>
</evidence>
<feature type="domain" description="SANT" evidence="7">
    <location>
        <begin position="277"/>
        <end position="328"/>
    </location>
</feature>
<reference evidence="8" key="1">
    <citation type="submission" date="2006-10" db="EMBL/GenBank/DDBJ databases">
        <authorList>
            <person name="Amadeo P."/>
            <person name="Zhao Q."/>
            <person name="Wortman J."/>
            <person name="Fraser-Liggett C."/>
            <person name="Carlton J."/>
        </authorList>
    </citation>
    <scope>NUCLEOTIDE SEQUENCE</scope>
    <source>
        <strain evidence="8">G3</strain>
    </source>
</reference>
<proteinExistence type="predicted"/>
<dbReference type="GO" id="GO:0008270">
    <property type="term" value="F:zinc ion binding"/>
    <property type="evidence" value="ECO:0007669"/>
    <property type="project" value="UniProtKB-KW"/>
</dbReference>
<evidence type="ECO:0000256" key="3">
    <source>
        <dbReference type="ARBA" id="ARBA00022833"/>
    </source>
</evidence>
<keyword evidence="5" id="KW-0539">Nucleus</keyword>
<organism evidence="8 9">
    <name type="scientific">Trichomonas vaginalis (strain ATCC PRA-98 / G3)</name>
    <dbReference type="NCBI Taxonomy" id="412133"/>
    <lineage>
        <taxon>Eukaryota</taxon>
        <taxon>Metamonada</taxon>
        <taxon>Parabasalia</taxon>
        <taxon>Trichomonadida</taxon>
        <taxon>Trichomonadidae</taxon>
        <taxon>Trichomonas</taxon>
    </lineage>
</organism>
<dbReference type="PANTHER" id="PTHR13992:SF39">
    <property type="entry name" value="SMRTER, ISOFORM G"/>
    <property type="match status" value="1"/>
</dbReference>
<dbReference type="PROSITE" id="PS51293">
    <property type="entry name" value="SANT"/>
    <property type="match status" value="1"/>
</dbReference>
<dbReference type="SMART" id="SM00717">
    <property type="entry name" value="SANT"/>
    <property type="match status" value="1"/>
</dbReference>
<evidence type="ECO:0000256" key="5">
    <source>
        <dbReference type="ARBA" id="ARBA00023242"/>
    </source>
</evidence>
<dbReference type="InterPro" id="IPR009057">
    <property type="entry name" value="Homeodomain-like_sf"/>
</dbReference>
<dbReference type="GO" id="GO:0005654">
    <property type="term" value="C:nucleoplasm"/>
    <property type="evidence" value="ECO:0007669"/>
    <property type="project" value="UniProtKB-ARBA"/>
</dbReference>
<dbReference type="RefSeq" id="XP_001326186.1">
    <property type="nucleotide sequence ID" value="XM_001326151.1"/>
</dbReference>
<evidence type="ECO:0000256" key="4">
    <source>
        <dbReference type="ARBA" id="ARBA00023125"/>
    </source>
</evidence>
<dbReference type="Proteomes" id="UP000001542">
    <property type="component" value="Unassembled WGS sequence"/>
</dbReference>
<dbReference type="KEGG" id="tva:4771950"/>
<dbReference type="eggNOG" id="KOG1878">
    <property type="taxonomic scope" value="Eukaryota"/>
</dbReference>
<dbReference type="AlphaFoldDB" id="A2E044"/>
<evidence type="ECO:0000313" key="8">
    <source>
        <dbReference type="EMBL" id="EAY13963.1"/>
    </source>
</evidence>
<keyword evidence="4 8" id="KW-0238">DNA-binding</keyword>
<reference evidence="8" key="2">
    <citation type="journal article" date="2007" name="Science">
        <title>Draft genome sequence of the sexually transmitted pathogen Trichomonas vaginalis.</title>
        <authorList>
            <person name="Carlton J.M."/>
            <person name="Hirt R.P."/>
            <person name="Silva J.C."/>
            <person name="Delcher A.L."/>
            <person name="Schatz M."/>
            <person name="Zhao Q."/>
            <person name="Wortman J.R."/>
            <person name="Bidwell S.L."/>
            <person name="Alsmark U.C.M."/>
            <person name="Besteiro S."/>
            <person name="Sicheritz-Ponten T."/>
            <person name="Noel C.J."/>
            <person name="Dacks J.B."/>
            <person name="Foster P.G."/>
            <person name="Simillion C."/>
            <person name="Van de Peer Y."/>
            <person name="Miranda-Saavedra D."/>
            <person name="Barton G.J."/>
            <person name="Westrop G.D."/>
            <person name="Mueller S."/>
            <person name="Dessi D."/>
            <person name="Fiori P.L."/>
            <person name="Ren Q."/>
            <person name="Paulsen I."/>
            <person name="Zhang H."/>
            <person name="Bastida-Corcuera F.D."/>
            <person name="Simoes-Barbosa A."/>
            <person name="Brown M.T."/>
            <person name="Hayes R.D."/>
            <person name="Mukherjee M."/>
            <person name="Okumura C.Y."/>
            <person name="Schneider R."/>
            <person name="Smith A.J."/>
            <person name="Vanacova S."/>
            <person name="Villalvazo M."/>
            <person name="Haas B.J."/>
            <person name="Pertea M."/>
            <person name="Feldblyum T.V."/>
            <person name="Utterback T.R."/>
            <person name="Shu C.L."/>
            <person name="Osoegawa K."/>
            <person name="de Jong P.J."/>
            <person name="Hrdy I."/>
            <person name="Horvathova L."/>
            <person name="Zubacova Z."/>
            <person name="Dolezal P."/>
            <person name="Malik S.B."/>
            <person name="Logsdon J.M. Jr."/>
            <person name="Henze K."/>
            <person name="Gupta A."/>
            <person name="Wang C.C."/>
            <person name="Dunne R.L."/>
            <person name="Upcroft J.A."/>
            <person name="Upcroft P."/>
            <person name="White O."/>
            <person name="Salzberg S.L."/>
            <person name="Tang P."/>
            <person name="Chiu C.-H."/>
            <person name="Lee Y.-S."/>
            <person name="Embley T.M."/>
            <person name="Coombs G.H."/>
            <person name="Mottram J.C."/>
            <person name="Tachezy J."/>
            <person name="Fraser-Liggett C.M."/>
            <person name="Johnson P.J."/>
        </authorList>
    </citation>
    <scope>NUCLEOTIDE SEQUENCE [LARGE SCALE GENOMIC DNA]</scope>
    <source>
        <strain evidence="8">G3</strain>
    </source>
</reference>
<keyword evidence="9" id="KW-1185">Reference proteome</keyword>
<keyword evidence="3" id="KW-0862">Zinc</keyword>
<accession>A2E044</accession>
<dbReference type="EMBL" id="DS113277">
    <property type="protein sequence ID" value="EAY13963.1"/>
    <property type="molecule type" value="Genomic_DNA"/>
</dbReference>
<evidence type="ECO:0000256" key="1">
    <source>
        <dbReference type="ARBA" id="ARBA00022723"/>
    </source>
</evidence>
<dbReference type="Gene3D" id="1.10.10.60">
    <property type="entry name" value="Homeodomain-like"/>
    <property type="match status" value="1"/>
</dbReference>
<feature type="region of interest" description="Disordered" evidence="6">
    <location>
        <begin position="1"/>
        <end position="49"/>
    </location>
</feature>
<dbReference type="GO" id="GO:0003677">
    <property type="term" value="F:DNA binding"/>
    <property type="evidence" value="ECO:0007669"/>
    <property type="project" value="UniProtKB-KW"/>
</dbReference>
<evidence type="ECO:0000256" key="2">
    <source>
        <dbReference type="ARBA" id="ARBA00022771"/>
    </source>
</evidence>
<dbReference type="VEuPathDB" id="TrichDB:TVAGG3_0219090"/>
<dbReference type="PANTHER" id="PTHR13992">
    <property type="entry name" value="NUCLEAR RECEPTOR CO-REPRESSOR RELATED NCOR"/>
    <property type="match status" value="1"/>
</dbReference>
<keyword evidence="1" id="KW-0479">Metal-binding</keyword>
<sequence>MRPGNSNYSDGPKRVAPPLNRPYQQIHRSPKDNYKSYRKEHSWKAITPAKKNSIPAAPYPSLPTKGQVLDEKNKIDSQIIEYQIDLSTLRQAPQTVGVVSHVESQPDSLGVVDVGGFIANMNLVDSVIAQNKNNAKLAAKEASVDANQRMMFSSHAPYAVQDLREHEDLLPLLFTSVFYTKMIEKEKEEALAEQYDTMRGIWNTQCDAVDTIAENPVFPWPEDMPESMTKTADDKVYMEFVADDTPMIINPAEKDVFKFNTDARLVNDPVSEHHVYKQRVKWSEEEKNIFLEQWCSHPKDFVKIASFLPDKSVKEVIEFYYLNKNLYDMKNLQAASKKRAGGRKKVASEGAIHK</sequence>
<dbReference type="Pfam" id="PF00249">
    <property type="entry name" value="Myb_DNA-binding"/>
    <property type="match status" value="1"/>
</dbReference>
<dbReference type="STRING" id="5722.A2E044"/>
<dbReference type="InterPro" id="IPR001005">
    <property type="entry name" value="SANT/Myb"/>
</dbReference>
<dbReference type="SMR" id="A2E044"/>
<dbReference type="SUPFAM" id="SSF46689">
    <property type="entry name" value="Homeodomain-like"/>
    <property type="match status" value="1"/>
</dbReference>
<dbReference type="InterPro" id="IPR017884">
    <property type="entry name" value="SANT_dom"/>
</dbReference>
<evidence type="ECO:0000256" key="6">
    <source>
        <dbReference type="SAM" id="MobiDB-lite"/>
    </source>
</evidence>
<keyword evidence="2" id="KW-0863">Zinc-finger</keyword>
<gene>
    <name evidence="8" type="ORF">TVAG_491010</name>
</gene>
<feature type="compositionally biased region" description="Basic and acidic residues" evidence="6">
    <location>
        <begin position="29"/>
        <end position="43"/>
    </location>
</feature>
<dbReference type="FunFam" id="1.10.10.60:FF:000012">
    <property type="entry name" value="Metastasis-associated 1 family, member 3"/>
    <property type="match status" value="1"/>
</dbReference>
<protein>
    <submittedName>
        <fullName evidence="8">Myb-like DNA-binding domain containing protein</fullName>
    </submittedName>
</protein>
<name>A2E044_TRIV3</name>
<dbReference type="InterPro" id="IPR051571">
    <property type="entry name" value="N-CoR_corepressor"/>
</dbReference>
<evidence type="ECO:0000313" key="9">
    <source>
        <dbReference type="Proteomes" id="UP000001542"/>
    </source>
</evidence>
<dbReference type="VEuPathDB" id="TrichDB:TVAG_491010"/>
<dbReference type="GO" id="GO:0032991">
    <property type="term" value="C:protein-containing complex"/>
    <property type="evidence" value="ECO:0007669"/>
    <property type="project" value="UniProtKB-ARBA"/>
</dbReference>